<evidence type="ECO:0000313" key="12">
    <source>
        <dbReference type="Proteomes" id="UP000729913"/>
    </source>
</evidence>
<evidence type="ECO:0000313" key="11">
    <source>
        <dbReference type="EMBL" id="KAG8036795.1"/>
    </source>
</evidence>
<evidence type="ECO:0000256" key="6">
    <source>
        <dbReference type="ARBA" id="ARBA00022840"/>
    </source>
</evidence>
<dbReference type="GO" id="GO:0000502">
    <property type="term" value="C:proteasome complex"/>
    <property type="evidence" value="ECO:0007669"/>
    <property type="project" value="UniProtKB-KW"/>
</dbReference>
<comment type="similarity">
    <text evidence="3 9">Belongs to the AAA ATPase family.</text>
</comment>
<keyword evidence="8" id="KW-0539">Nucleus</keyword>
<dbReference type="InterPro" id="IPR050221">
    <property type="entry name" value="26S_Proteasome_ATPase"/>
</dbReference>
<dbReference type="GO" id="GO:0005524">
    <property type="term" value="F:ATP binding"/>
    <property type="evidence" value="ECO:0007669"/>
    <property type="project" value="UniProtKB-KW"/>
</dbReference>
<evidence type="ECO:0000256" key="7">
    <source>
        <dbReference type="ARBA" id="ARBA00022942"/>
    </source>
</evidence>
<evidence type="ECO:0000256" key="9">
    <source>
        <dbReference type="RuleBase" id="RU003651"/>
    </source>
</evidence>
<protein>
    <recommendedName>
        <fullName evidence="10">AAA+ ATPase domain-containing protein</fullName>
    </recommendedName>
</protein>
<evidence type="ECO:0000256" key="4">
    <source>
        <dbReference type="ARBA" id="ARBA00022490"/>
    </source>
</evidence>
<dbReference type="SMART" id="SM00382">
    <property type="entry name" value="AAA"/>
    <property type="match status" value="1"/>
</dbReference>
<dbReference type="Pfam" id="PF00004">
    <property type="entry name" value="AAA"/>
    <property type="match status" value="1"/>
</dbReference>
<sequence length="605" mass="67169">MEELGIILPDKDVSEIDVKPAIGHYSGVEYLHAQEEVKRIQSVPLVIGQFLEAVDQNTGIVGSTTGSNYYVRILSTIDRELLKPSASVALHKHSNALVDVLPPEADSSISMLQADEKPDIQYSDIGGMDMQKQEIREAVELPLTHFELYKQIGIDPPRGVLMYGPPGCGKTMLAKAVARHTTAAFIRVVGSEFVQKYLGEGPRMVRDVFRLAKENSPAIIFVDEIDAIATKRFDAQTGADREVQRILLELLNQMDGFDQTTNVKVIMATNRADTLDPALLRPGRLDRKIEFPLPDRRQKRLIFSTITTKMNLSEEVDLEDYVARPDRISGADINAICQEAEMDLPRVLILSTESGKASAIAKDLDSQLMGDDDDIKYFSWDVDNKYYSAKVVLCATEKLPLGIPVDGVEAGEEPLHLEQYVSLIQSLSEADIFLLACEAFPNAHSKDQVTEWCHIHKFELVEMTNSDATSDSMDNDLEPEKFGIERLIEALHTHTWPNRILKGIPNGRISTSTEPDVNEIKDQLENIQLNASRNGTDNLLMNSVLDGIMGEENTDFGELFGQLMAMKEHAAALSPSNRRAAAEQLVTAFWKAMGGDASEIEDLDD</sequence>
<dbReference type="InterPro" id="IPR032501">
    <property type="entry name" value="Prot_ATP_ID_OB_2nd"/>
</dbReference>
<dbReference type="InterPro" id="IPR003959">
    <property type="entry name" value="ATPase_AAA_core"/>
</dbReference>
<keyword evidence="12" id="KW-1185">Reference proteome</keyword>
<dbReference type="GO" id="GO:0005737">
    <property type="term" value="C:cytoplasm"/>
    <property type="evidence" value="ECO:0007669"/>
    <property type="project" value="UniProtKB-SubCell"/>
</dbReference>
<dbReference type="InterPro" id="IPR003593">
    <property type="entry name" value="AAA+_ATPase"/>
</dbReference>
<dbReference type="PANTHER" id="PTHR23073">
    <property type="entry name" value="26S PROTEASOME REGULATORY SUBUNIT"/>
    <property type="match status" value="1"/>
</dbReference>
<dbReference type="Proteomes" id="UP000729913">
    <property type="component" value="Unassembled WGS sequence"/>
</dbReference>
<evidence type="ECO:0000256" key="2">
    <source>
        <dbReference type="ARBA" id="ARBA00004496"/>
    </source>
</evidence>
<evidence type="ECO:0000256" key="3">
    <source>
        <dbReference type="ARBA" id="ARBA00006914"/>
    </source>
</evidence>
<dbReference type="EMBL" id="JAAOIC020000048">
    <property type="protein sequence ID" value="KAG8036795.1"/>
    <property type="molecule type" value="Genomic_DNA"/>
</dbReference>
<proteinExistence type="inferred from homology"/>
<evidence type="ECO:0000256" key="5">
    <source>
        <dbReference type="ARBA" id="ARBA00022741"/>
    </source>
</evidence>
<keyword evidence="5 9" id="KW-0547">Nucleotide-binding</keyword>
<gene>
    <name evidence="11" type="ORF">G9C98_004117</name>
</gene>
<keyword evidence="4" id="KW-0963">Cytoplasm</keyword>
<name>A0A8J5UU92_9HYME</name>
<evidence type="ECO:0000256" key="8">
    <source>
        <dbReference type="ARBA" id="ARBA00023242"/>
    </source>
</evidence>
<comment type="subcellular location">
    <subcellularLocation>
        <location evidence="2">Cytoplasm</location>
    </subcellularLocation>
    <subcellularLocation>
        <location evidence="1">Nucleus</location>
    </subcellularLocation>
</comment>
<keyword evidence="7" id="KW-0647">Proteasome</keyword>
<dbReference type="InterPro" id="IPR003960">
    <property type="entry name" value="ATPase_AAA_CS"/>
</dbReference>
<accession>A0A8J5UU92</accession>
<dbReference type="Pfam" id="PF16450">
    <property type="entry name" value="Prot_ATP_ID_OB_C"/>
    <property type="match status" value="1"/>
</dbReference>
<dbReference type="Pfam" id="PF10199">
    <property type="entry name" value="Adaptin_binding"/>
    <property type="match status" value="1"/>
</dbReference>
<feature type="domain" description="AAA+ ATPase" evidence="10">
    <location>
        <begin position="156"/>
        <end position="295"/>
    </location>
</feature>
<organism evidence="11 12">
    <name type="scientific">Cotesia typhae</name>
    <dbReference type="NCBI Taxonomy" id="2053667"/>
    <lineage>
        <taxon>Eukaryota</taxon>
        <taxon>Metazoa</taxon>
        <taxon>Ecdysozoa</taxon>
        <taxon>Arthropoda</taxon>
        <taxon>Hexapoda</taxon>
        <taxon>Insecta</taxon>
        <taxon>Pterygota</taxon>
        <taxon>Neoptera</taxon>
        <taxon>Endopterygota</taxon>
        <taxon>Hymenoptera</taxon>
        <taxon>Apocrita</taxon>
        <taxon>Ichneumonoidea</taxon>
        <taxon>Braconidae</taxon>
        <taxon>Microgastrinae</taxon>
        <taxon>Cotesia</taxon>
    </lineage>
</organism>
<dbReference type="GO" id="GO:0016887">
    <property type="term" value="F:ATP hydrolysis activity"/>
    <property type="evidence" value="ECO:0007669"/>
    <property type="project" value="InterPro"/>
</dbReference>
<dbReference type="FunFam" id="3.40.50.300:FF:000033">
    <property type="entry name" value="26S protease regulatory subunit 6B"/>
    <property type="match status" value="1"/>
</dbReference>
<keyword evidence="6 9" id="KW-0067">ATP-binding</keyword>
<dbReference type="CDD" id="cd19502">
    <property type="entry name" value="RecA-like_PAN_like"/>
    <property type="match status" value="1"/>
</dbReference>
<dbReference type="FunFam" id="2.40.50.140:FF:000046">
    <property type="entry name" value="26S protease regulatory subunit 6B"/>
    <property type="match status" value="1"/>
</dbReference>
<comment type="caution">
    <text evidence="11">The sequence shown here is derived from an EMBL/GenBank/DDBJ whole genome shotgun (WGS) entry which is preliminary data.</text>
</comment>
<reference evidence="11" key="2">
    <citation type="submission" date="2021-04" db="EMBL/GenBank/DDBJ databases">
        <title>Genome-wide patterns of bracovirus chromosomal integration into multiple host tissues during parasitism.</title>
        <authorList>
            <person name="Chebbi M.A.C."/>
        </authorList>
    </citation>
    <scope>NUCLEOTIDE SEQUENCE</scope>
    <source>
        <tissue evidence="11">Whole body</tissue>
    </source>
</reference>
<evidence type="ECO:0000256" key="1">
    <source>
        <dbReference type="ARBA" id="ARBA00004123"/>
    </source>
</evidence>
<evidence type="ECO:0000259" key="10">
    <source>
        <dbReference type="SMART" id="SM00382"/>
    </source>
</evidence>
<dbReference type="AlphaFoldDB" id="A0A8J5UU92"/>
<dbReference type="OrthoDB" id="10255768at2759"/>
<dbReference type="GO" id="GO:0005634">
    <property type="term" value="C:nucleus"/>
    <property type="evidence" value="ECO:0007669"/>
    <property type="project" value="UniProtKB-SubCell"/>
</dbReference>
<reference evidence="11" key="1">
    <citation type="submission" date="2020-03" db="EMBL/GenBank/DDBJ databases">
        <authorList>
            <person name="Chebbi M.A."/>
            <person name="Drezen J.M."/>
        </authorList>
    </citation>
    <scope>NUCLEOTIDE SEQUENCE</scope>
    <source>
        <tissue evidence="11">Whole body</tissue>
    </source>
</reference>
<dbReference type="PROSITE" id="PS00674">
    <property type="entry name" value="AAA"/>
    <property type="match status" value="1"/>
</dbReference>